<proteinExistence type="inferred from homology"/>
<feature type="non-terminal residue" evidence="14">
    <location>
        <position position="140"/>
    </location>
</feature>
<evidence type="ECO:0000256" key="2">
    <source>
        <dbReference type="ARBA" id="ARBA00006177"/>
    </source>
</evidence>
<evidence type="ECO:0000256" key="12">
    <source>
        <dbReference type="PROSITE-ProRule" id="PRU00309"/>
    </source>
</evidence>
<dbReference type="Pfam" id="PF05485">
    <property type="entry name" value="THAP"/>
    <property type="match status" value="1"/>
</dbReference>
<dbReference type="InterPro" id="IPR006612">
    <property type="entry name" value="THAP_Znf"/>
</dbReference>
<dbReference type="AlphaFoldDB" id="A0A4V3SA80"/>
<evidence type="ECO:0000256" key="3">
    <source>
        <dbReference type="ARBA" id="ARBA00022723"/>
    </source>
</evidence>
<evidence type="ECO:0000313" key="14">
    <source>
        <dbReference type="EMBL" id="TGZ47804.1"/>
    </source>
</evidence>
<evidence type="ECO:0000313" key="15">
    <source>
        <dbReference type="Proteomes" id="UP000310200"/>
    </source>
</evidence>
<dbReference type="PANTHER" id="PTHR46600:SF1">
    <property type="entry name" value="THAP DOMAIN-CONTAINING PROTEIN 1"/>
    <property type="match status" value="1"/>
</dbReference>
<dbReference type="PROSITE" id="PS50950">
    <property type="entry name" value="ZF_THAP"/>
    <property type="match status" value="1"/>
</dbReference>
<protein>
    <recommendedName>
        <fullName evidence="13">THAP-type domain-containing protein</fullName>
    </recommendedName>
</protein>
<comment type="subcellular location">
    <subcellularLocation>
        <location evidence="1">Nucleus</location>
        <location evidence="1">Nucleoplasm</location>
    </subcellularLocation>
</comment>
<sequence>MACCVKGCSSRGGRKGDKKKSLFTPRTNDMFISWYNIMCTKNVQIKKSSRICELHFKSEDIIKKDAFLQKDGTVIYVKRQKPKLKEGAIPSIFQIEKISCFQQIEHNNCQIMSYEKSVTHCENIETNLNSMEEPILSTSH</sequence>
<keyword evidence="4 12" id="KW-0863">Zinc-finger</keyword>
<evidence type="ECO:0000256" key="5">
    <source>
        <dbReference type="ARBA" id="ARBA00022833"/>
    </source>
</evidence>
<dbReference type="Gene3D" id="6.20.210.20">
    <property type="entry name" value="THAP domain"/>
    <property type="match status" value="1"/>
</dbReference>
<keyword evidence="7" id="KW-0175">Coiled coil</keyword>
<keyword evidence="3" id="KW-0479">Metal-binding</keyword>
<dbReference type="SMART" id="SM00980">
    <property type="entry name" value="THAP"/>
    <property type="match status" value="1"/>
</dbReference>
<dbReference type="EMBL" id="QBLH01002661">
    <property type="protein sequence ID" value="TGZ47804.1"/>
    <property type="molecule type" value="Genomic_DNA"/>
</dbReference>
<feature type="domain" description="THAP-type" evidence="13">
    <location>
        <begin position="1"/>
        <end position="93"/>
    </location>
</feature>
<evidence type="ECO:0000256" key="1">
    <source>
        <dbReference type="ARBA" id="ARBA00004642"/>
    </source>
</evidence>
<dbReference type="PANTHER" id="PTHR46600">
    <property type="entry name" value="THAP DOMAIN-CONTAINING"/>
    <property type="match status" value="1"/>
</dbReference>
<keyword evidence="8 12" id="KW-0238">DNA-binding</keyword>
<reference evidence="14 15" key="1">
    <citation type="journal article" date="2019" name="Philos. Trans. R. Soc. Lond., B, Biol. Sci.">
        <title>Ant behaviour and brain gene expression of defending hosts depend on the ecological success of the intruding social parasite.</title>
        <authorList>
            <person name="Kaur R."/>
            <person name="Stoldt M."/>
            <person name="Jongepier E."/>
            <person name="Feldmeyer B."/>
            <person name="Menzel F."/>
            <person name="Bornberg-Bauer E."/>
            <person name="Foitzik S."/>
        </authorList>
    </citation>
    <scope>NUCLEOTIDE SEQUENCE [LARGE SCALE GENOMIC DNA]</scope>
    <source>
        <tissue evidence="14">Whole body</tissue>
    </source>
</reference>
<comment type="caution">
    <text evidence="14">The sequence shown here is derived from an EMBL/GenBank/DDBJ whole genome shotgun (WGS) entry which is preliminary data.</text>
</comment>
<evidence type="ECO:0000256" key="4">
    <source>
        <dbReference type="ARBA" id="ARBA00022771"/>
    </source>
</evidence>
<organism evidence="14 15">
    <name type="scientific">Temnothorax longispinosus</name>
    <dbReference type="NCBI Taxonomy" id="300112"/>
    <lineage>
        <taxon>Eukaryota</taxon>
        <taxon>Metazoa</taxon>
        <taxon>Ecdysozoa</taxon>
        <taxon>Arthropoda</taxon>
        <taxon>Hexapoda</taxon>
        <taxon>Insecta</taxon>
        <taxon>Pterygota</taxon>
        <taxon>Neoptera</taxon>
        <taxon>Endopterygota</taxon>
        <taxon>Hymenoptera</taxon>
        <taxon>Apocrita</taxon>
        <taxon>Aculeata</taxon>
        <taxon>Formicoidea</taxon>
        <taxon>Formicidae</taxon>
        <taxon>Myrmicinae</taxon>
        <taxon>Temnothorax</taxon>
    </lineage>
</organism>
<evidence type="ECO:0000256" key="7">
    <source>
        <dbReference type="ARBA" id="ARBA00023054"/>
    </source>
</evidence>
<evidence type="ECO:0000259" key="13">
    <source>
        <dbReference type="PROSITE" id="PS50950"/>
    </source>
</evidence>
<dbReference type="GO" id="GO:0043565">
    <property type="term" value="F:sequence-specific DNA binding"/>
    <property type="evidence" value="ECO:0007669"/>
    <property type="project" value="InterPro"/>
</dbReference>
<dbReference type="GO" id="GO:0005654">
    <property type="term" value="C:nucleoplasm"/>
    <property type="evidence" value="ECO:0007669"/>
    <property type="project" value="UniProtKB-SubCell"/>
</dbReference>
<dbReference type="InterPro" id="IPR026516">
    <property type="entry name" value="THAP1/10"/>
</dbReference>
<dbReference type="SUPFAM" id="SSF57716">
    <property type="entry name" value="Glucocorticoid receptor-like (DNA-binding domain)"/>
    <property type="match status" value="1"/>
</dbReference>
<gene>
    <name evidence="14" type="ORF">DBV15_12633</name>
</gene>
<evidence type="ECO:0000256" key="9">
    <source>
        <dbReference type="ARBA" id="ARBA00023163"/>
    </source>
</evidence>
<dbReference type="Proteomes" id="UP000310200">
    <property type="component" value="Unassembled WGS sequence"/>
</dbReference>
<name>A0A4V3SA80_9HYME</name>
<evidence type="ECO:0000256" key="10">
    <source>
        <dbReference type="ARBA" id="ARBA00023242"/>
    </source>
</evidence>
<keyword evidence="15" id="KW-1185">Reference proteome</keyword>
<keyword evidence="5" id="KW-0862">Zinc</keyword>
<comment type="similarity">
    <text evidence="2">Belongs to the THAP1 family.</text>
</comment>
<evidence type="ECO:0000256" key="6">
    <source>
        <dbReference type="ARBA" id="ARBA00023015"/>
    </source>
</evidence>
<keyword evidence="6" id="KW-0805">Transcription regulation</keyword>
<keyword evidence="10" id="KW-0539">Nucleus</keyword>
<evidence type="ECO:0000256" key="11">
    <source>
        <dbReference type="ARBA" id="ARBA00023306"/>
    </source>
</evidence>
<keyword evidence="9" id="KW-0804">Transcription</keyword>
<dbReference type="InterPro" id="IPR038441">
    <property type="entry name" value="THAP_Znf_sf"/>
</dbReference>
<evidence type="ECO:0000256" key="8">
    <source>
        <dbReference type="ARBA" id="ARBA00023125"/>
    </source>
</evidence>
<dbReference type="GO" id="GO:0008270">
    <property type="term" value="F:zinc ion binding"/>
    <property type="evidence" value="ECO:0007669"/>
    <property type="project" value="UniProtKB-KW"/>
</dbReference>
<accession>A0A4V3SA80</accession>
<keyword evidence="11" id="KW-0131">Cell cycle</keyword>